<sequence length="120" mass="13164">MRVKTDGKQKKSPMVVVRAKPGHLSKALVSFGGRTEQAAIGRSGVSSRKREGDGATPIASMQLLYGYIRADRIAPPVTALRLQAIQPTMFWCDEPSHATYNRPVSAPFQPSHERMSRDDG</sequence>
<evidence type="ECO:0000313" key="2">
    <source>
        <dbReference type="EMBL" id="KMS65324.1"/>
    </source>
</evidence>
<proteinExistence type="predicted"/>
<protein>
    <submittedName>
        <fullName evidence="2">Uncharacterized protein</fullName>
    </submittedName>
</protein>
<dbReference type="EMBL" id="KQ110669">
    <property type="protein sequence ID" value="KMS65324.1"/>
    <property type="molecule type" value="Genomic_DNA"/>
</dbReference>
<organism evidence="2 3">
    <name type="scientific">Beta vulgaris subsp. vulgaris</name>
    <name type="common">Beet</name>
    <dbReference type="NCBI Taxonomy" id="3555"/>
    <lineage>
        <taxon>Eukaryota</taxon>
        <taxon>Viridiplantae</taxon>
        <taxon>Streptophyta</taxon>
        <taxon>Embryophyta</taxon>
        <taxon>Tracheophyta</taxon>
        <taxon>Spermatophyta</taxon>
        <taxon>Magnoliopsida</taxon>
        <taxon>eudicotyledons</taxon>
        <taxon>Gunneridae</taxon>
        <taxon>Pentapetalae</taxon>
        <taxon>Caryophyllales</taxon>
        <taxon>Chenopodiaceae</taxon>
        <taxon>Betoideae</taxon>
        <taxon>Beta</taxon>
    </lineage>
</organism>
<evidence type="ECO:0000256" key="1">
    <source>
        <dbReference type="SAM" id="MobiDB-lite"/>
    </source>
</evidence>
<gene>
    <name evidence="2" type="ORF">BVRB_037140</name>
</gene>
<name>A0A0J7YP49_BETVV</name>
<feature type="compositionally biased region" description="Basic and acidic residues" evidence="1">
    <location>
        <begin position="111"/>
        <end position="120"/>
    </location>
</feature>
<accession>A0A0J7YP49</accession>
<dbReference type="Proteomes" id="UP000035740">
    <property type="component" value="Unassembled WGS sequence"/>
</dbReference>
<feature type="region of interest" description="Disordered" evidence="1">
    <location>
        <begin position="101"/>
        <end position="120"/>
    </location>
</feature>
<dbReference type="AlphaFoldDB" id="A0A0J7YP49"/>
<keyword evidence="3" id="KW-1185">Reference proteome</keyword>
<reference evidence="2 3" key="1">
    <citation type="journal article" date="2014" name="Nature">
        <title>The genome of the recently domesticated crop plant sugar beet (Beta vulgaris).</title>
        <authorList>
            <person name="Dohm J.C."/>
            <person name="Minoche A.E."/>
            <person name="Holtgrawe D."/>
            <person name="Capella-Gutierrez S."/>
            <person name="Zakrzewski F."/>
            <person name="Tafer H."/>
            <person name="Rupp O."/>
            <person name="Sorensen T.R."/>
            <person name="Stracke R."/>
            <person name="Reinhardt R."/>
            <person name="Goesmann A."/>
            <person name="Kraft T."/>
            <person name="Schulz B."/>
            <person name="Stadler P.F."/>
            <person name="Schmidt T."/>
            <person name="Gabaldon T."/>
            <person name="Lehrach H."/>
            <person name="Weisshaar B."/>
            <person name="Himmelbauer H."/>
        </authorList>
    </citation>
    <scope>NUCLEOTIDE SEQUENCE [LARGE SCALE GENOMIC DNA]</scope>
    <source>
        <tissue evidence="2">Taproot</tissue>
    </source>
</reference>
<dbReference type="Gramene" id="KMS65324">
    <property type="protein sequence ID" value="KMS65324"/>
    <property type="gene ID" value="BVRB_037140"/>
</dbReference>
<feature type="non-terminal residue" evidence="2">
    <location>
        <position position="120"/>
    </location>
</feature>
<evidence type="ECO:0000313" key="3">
    <source>
        <dbReference type="Proteomes" id="UP000035740"/>
    </source>
</evidence>